<gene>
    <name evidence="18" type="ORF">N8A98_03640</name>
</gene>
<evidence type="ECO:0000256" key="1">
    <source>
        <dbReference type="ARBA" id="ARBA00004571"/>
    </source>
</evidence>
<evidence type="ECO:0000256" key="11">
    <source>
        <dbReference type="ARBA" id="ARBA00023136"/>
    </source>
</evidence>
<dbReference type="Gene3D" id="2.40.170.20">
    <property type="entry name" value="TonB-dependent receptor, beta-barrel domain"/>
    <property type="match status" value="1"/>
</dbReference>
<keyword evidence="13 14" id="KW-0998">Cell outer membrane</keyword>
<keyword evidence="11 14" id="KW-0472">Membrane</keyword>
<dbReference type="PANTHER" id="PTHR32552">
    <property type="entry name" value="FERRICHROME IRON RECEPTOR-RELATED"/>
    <property type="match status" value="1"/>
</dbReference>
<evidence type="ECO:0000256" key="7">
    <source>
        <dbReference type="ARBA" id="ARBA00022729"/>
    </source>
</evidence>
<proteinExistence type="inferred from homology"/>
<dbReference type="PROSITE" id="PS52016">
    <property type="entry name" value="TONB_DEPENDENT_REC_3"/>
    <property type="match status" value="1"/>
</dbReference>
<dbReference type="CDD" id="cd01347">
    <property type="entry name" value="ligand_gated_channel"/>
    <property type="match status" value="1"/>
</dbReference>
<evidence type="ECO:0000256" key="10">
    <source>
        <dbReference type="ARBA" id="ARBA00023077"/>
    </source>
</evidence>
<dbReference type="Gene3D" id="2.170.130.10">
    <property type="entry name" value="TonB-dependent receptor, plug domain"/>
    <property type="match status" value="1"/>
</dbReference>
<dbReference type="SUPFAM" id="SSF56935">
    <property type="entry name" value="Porins"/>
    <property type="match status" value="1"/>
</dbReference>
<organism evidence="18 19">
    <name type="scientific">Devosia neptuniae</name>
    <dbReference type="NCBI Taxonomy" id="191302"/>
    <lineage>
        <taxon>Bacteria</taxon>
        <taxon>Pseudomonadati</taxon>
        <taxon>Pseudomonadota</taxon>
        <taxon>Alphaproteobacteria</taxon>
        <taxon>Hyphomicrobiales</taxon>
        <taxon>Devosiaceae</taxon>
        <taxon>Devosia</taxon>
    </lineage>
</organism>
<evidence type="ECO:0000256" key="5">
    <source>
        <dbReference type="ARBA" id="ARBA00022496"/>
    </source>
</evidence>
<dbReference type="InterPro" id="IPR010105">
    <property type="entry name" value="TonB_sidphr_rcpt"/>
</dbReference>
<keyword evidence="8" id="KW-0408">Iron</keyword>
<keyword evidence="5" id="KW-0410">Iron transport</keyword>
<comment type="subcellular location">
    <subcellularLocation>
        <location evidence="1 14">Cell outer membrane</location>
        <topology evidence="1 14">Multi-pass membrane protein</topology>
    </subcellularLocation>
</comment>
<accession>A0ABY6CJU4</accession>
<dbReference type="InterPro" id="IPR039426">
    <property type="entry name" value="TonB-dep_rcpt-like"/>
</dbReference>
<keyword evidence="19" id="KW-1185">Reference proteome</keyword>
<dbReference type="PANTHER" id="PTHR32552:SF68">
    <property type="entry name" value="FERRICHROME OUTER MEMBRANE TRANSPORTER_PHAGE RECEPTOR"/>
    <property type="match status" value="1"/>
</dbReference>
<protein>
    <submittedName>
        <fullName evidence="18">TonB-dependent siderophore receptor</fullName>
    </submittedName>
</protein>
<reference evidence="18 19" key="1">
    <citation type="submission" date="2022-09" db="EMBL/GenBank/DDBJ databases">
        <title>Interaction between co-microsymbionts with complementary sets of symbiotic genes in legume-rhizobium systems.</title>
        <authorList>
            <person name="Safronova V."/>
            <person name="Sazanova A."/>
            <person name="Afonin A."/>
            <person name="Chirak E."/>
        </authorList>
    </citation>
    <scope>NUCLEOTIDE SEQUENCE [LARGE SCALE GENOMIC DNA]</scope>
    <source>
        <strain evidence="18 19">A18/4-1</strain>
    </source>
</reference>
<feature type="domain" description="TonB-dependent receptor-like beta-barrel" evidence="16">
    <location>
        <begin position="226"/>
        <end position="648"/>
    </location>
</feature>
<name>A0ABY6CJU4_9HYPH</name>
<evidence type="ECO:0000256" key="14">
    <source>
        <dbReference type="PROSITE-ProRule" id="PRU01360"/>
    </source>
</evidence>
<keyword evidence="10 15" id="KW-0798">TonB box</keyword>
<evidence type="ECO:0000259" key="17">
    <source>
        <dbReference type="Pfam" id="PF07715"/>
    </source>
</evidence>
<evidence type="ECO:0000256" key="4">
    <source>
        <dbReference type="ARBA" id="ARBA00022452"/>
    </source>
</evidence>
<sequence>MAPTIAFAQEADDPATVTVLPTLVVNVSGVGTDDDRNSIVATTTTSGGKIAAPLLDTPASVSVITAKEVQQRDAQTTEEVLQYTAGVSTDFYGSDDRFDFFKIRGFDAYTYRDGLVIGAPFGGVREEPYAFERIEVLKGANSTTFGVSDPGGAVNYVTKTPKNEKFGEAYISGGAFGTAEIGADFGDNITVDETLSYRLTGKVRVGNGEYDYSRDETQFVMGGLTWRPTDATTLTVVYDHLSKEGVPGSGGHPVGSDFDRDVFFGEPDYNFRGVDRDTLSVMLSHDVGYGLSFSSNARYSNTASDFGYAYISATPTDGSTLASRAFFGNESTRENFVIDGRVQYEASWGMVDSTTLVGLEHNSSYATNKTYWGPAPSIDWLNPVYTGAPGSVPLIGSTTNDQKTNAAYVQQDLTFDRLTATIGLRNDWMDVDQTDNLTGALTAAEFSEFTKRGALTYKLTDELAAYVSYAESAVPASLSVEPERGEQWEAGIKYQPDAFPALFSAAVYDLTKSNMTRTNPATLMQETIGEVRVRGIDLEAKAEVMENLSLTVAYSYMLSDIVENGTGGNEGNELSFVPNHIASLWVDYTLPSNGVIGDMTFGLGARYSGSYFFNDTNTQSAGSSIVFDAAFNYKVQDNTTLQLNVSNIFDEKHVAYGGFGADFYNPGRTVTATLRQTW</sequence>
<keyword evidence="12 18" id="KW-0675">Receptor</keyword>
<keyword evidence="6 14" id="KW-0812">Transmembrane</keyword>
<keyword evidence="4 14" id="KW-1134">Transmembrane beta strand</keyword>
<comment type="similarity">
    <text evidence="2 14 15">Belongs to the TonB-dependent receptor family.</text>
</comment>
<dbReference type="Pfam" id="PF00593">
    <property type="entry name" value="TonB_dep_Rec_b-barrel"/>
    <property type="match status" value="1"/>
</dbReference>
<evidence type="ECO:0000313" key="18">
    <source>
        <dbReference type="EMBL" id="UXN72053.1"/>
    </source>
</evidence>
<evidence type="ECO:0000256" key="13">
    <source>
        <dbReference type="ARBA" id="ARBA00023237"/>
    </source>
</evidence>
<keyword evidence="7" id="KW-0732">Signal</keyword>
<feature type="domain" description="TonB-dependent receptor plug" evidence="17">
    <location>
        <begin position="54"/>
        <end position="153"/>
    </location>
</feature>
<evidence type="ECO:0000256" key="9">
    <source>
        <dbReference type="ARBA" id="ARBA00023065"/>
    </source>
</evidence>
<keyword evidence="9" id="KW-0406">Ion transport</keyword>
<evidence type="ECO:0000313" key="19">
    <source>
        <dbReference type="Proteomes" id="UP001061862"/>
    </source>
</evidence>
<evidence type="ECO:0000256" key="8">
    <source>
        <dbReference type="ARBA" id="ARBA00023004"/>
    </source>
</evidence>
<dbReference type="InterPro" id="IPR036942">
    <property type="entry name" value="Beta-barrel_TonB_sf"/>
</dbReference>
<dbReference type="InterPro" id="IPR037066">
    <property type="entry name" value="Plug_dom_sf"/>
</dbReference>
<evidence type="ECO:0000256" key="3">
    <source>
        <dbReference type="ARBA" id="ARBA00022448"/>
    </source>
</evidence>
<dbReference type="EMBL" id="CP104965">
    <property type="protein sequence ID" value="UXN72053.1"/>
    <property type="molecule type" value="Genomic_DNA"/>
</dbReference>
<dbReference type="InterPro" id="IPR000531">
    <property type="entry name" value="Beta-barrel_TonB"/>
</dbReference>
<evidence type="ECO:0000256" key="2">
    <source>
        <dbReference type="ARBA" id="ARBA00009810"/>
    </source>
</evidence>
<evidence type="ECO:0000256" key="12">
    <source>
        <dbReference type="ARBA" id="ARBA00023170"/>
    </source>
</evidence>
<evidence type="ECO:0000256" key="15">
    <source>
        <dbReference type="RuleBase" id="RU003357"/>
    </source>
</evidence>
<keyword evidence="3 14" id="KW-0813">Transport</keyword>
<dbReference type="Pfam" id="PF07715">
    <property type="entry name" value="Plug"/>
    <property type="match status" value="1"/>
</dbReference>
<dbReference type="Proteomes" id="UP001061862">
    <property type="component" value="Chromosome"/>
</dbReference>
<evidence type="ECO:0000256" key="6">
    <source>
        <dbReference type="ARBA" id="ARBA00022692"/>
    </source>
</evidence>
<dbReference type="NCBIfam" id="TIGR01783">
    <property type="entry name" value="TonB-siderophor"/>
    <property type="match status" value="1"/>
</dbReference>
<dbReference type="InterPro" id="IPR012910">
    <property type="entry name" value="Plug_dom"/>
</dbReference>
<evidence type="ECO:0000259" key="16">
    <source>
        <dbReference type="Pfam" id="PF00593"/>
    </source>
</evidence>